<keyword evidence="3" id="KW-1185">Reference proteome</keyword>
<keyword evidence="1" id="KW-1133">Transmembrane helix</keyword>
<dbReference type="Gene3D" id="2.120.10.30">
    <property type="entry name" value="TolB, C-terminal domain"/>
    <property type="match status" value="1"/>
</dbReference>
<dbReference type="SUPFAM" id="SSF50969">
    <property type="entry name" value="YVTN repeat-like/Quinoprotein amine dehydrogenase"/>
    <property type="match status" value="1"/>
</dbReference>
<dbReference type="InterPro" id="IPR011044">
    <property type="entry name" value="Quino_amine_DH_bsu"/>
</dbReference>
<proteinExistence type="predicted"/>
<evidence type="ECO:0008006" key="4">
    <source>
        <dbReference type="Google" id="ProtNLM"/>
    </source>
</evidence>
<dbReference type="InterPro" id="IPR011042">
    <property type="entry name" value="6-blade_b-propeller_TolB-like"/>
</dbReference>
<name>A0A7Y6IS23_9ACTN</name>
<accession>A0A7Y6IS23</accession>
<sequence>MDTKDLFDTLAAEEQPPTTVDVRRAVAAGRATRRRRRTALAAGGLAVCLAGTFTWYGLEGQVRGDRTATVVHETADRGTLPASGVGPLSYAYYDWCGEKWSPGKGGSFAGRDCVQWKVVTRDGRTYRVPEAAGVYLDQTTANYMNTAAPLMITPDGRRIAYYSPKDERFAVRELASGQIWLSPQTVSHQEMVKNAPFVTLSPEGRYLVLNGRLRAVVDMETGRVTDVPQGWQAMTVARGGDRVIVENDRLRYGLLEDGRVRPFTGSLEESLSPLAPDGRTVAYLDSPGAARDATVQSRPVDTIVTLDATTGEVLRRVKFRDAPAGFSPWRIGSWRGPTEVMVSQVVESRWKPGETPRLGETAYAVDVTTGKVRKLGTYAIRGWSGDVVIPGM</sequence>
<evidence type="ECO:0000313" key="2">
    <source>
        <dbReference type="EMBL" id="NUW43060.1"/>
    </source>
</evidence>
<dbReference type="EMBL" id="JABWGO010000005">
    <property type="protein sequence ID" value="NUW43060.1"/>
    <property type="molecule type" value="Genomic_DNA"/>
</dbReference>
<dbReference type="AlphaFoldDB" id="A0A7Y6IS23"/>
<reference evidence="2 3" key="1">
    <citation type="submission" date="2020-06" db="EMBL/GenBank/DDBJ databases">
        <authorList>
            <person name="Chanama M."/>
        </authorList>
    </citation>
    <scope>NUCLEOTIDE SEQUENCE [LARGE SCALE GENOMIC DNA]</scope>
    <source>
        <strain evidence="2 3">TBRC6557</strain>
    </source>
</reference>
<feature type="transmembrane region" description="Helical" evidence="1">
    <location>
        <begin position="39"/>
        <end position="58"/>
    </location>
</feature>
<keyword evidence="1" id="KW-0812">Transmembrane</keyword>
<keyword evidence="1" id="KW-0472">Membrane</keyword>
<dbReference type="Proteomes" id="UP000546126">
    <property type="component" value="Unassembled WGS sequence"/>
</dbReference>
<evidence type="ECO:0000313" key="3">
    <source>
        <dbReference type="Proteomes" id="UP000546126"/>
    </source>
</evidence>
<protein>
    <recommendedName>
        <fullName evidence="4">WD40-like Beta Propeller Repeat</fullName>
    </recommendedName>
</protein>
<comment type="caution">
    <text evidence="2">The sequence shown here is derived from an EMBL/GenBank/DDBJ whole genome shotgun (WGS) entry which is preliminary data.</text>
</comment>
<organism evidence="2 3">
    <name type="scientific">Nonomuraea rhodomycinica</name>
    <dbReference type="NCBI Taxonomy" id="1712872"/>
    <lineage>
        <taxon>Bacteria</taxon>
        <taxon>Bacillati</taxon>
        <taxon>Actinomycetota</taxon>
        <taxon>Actinomycetes</taxon>
        <taxon>Streptosporangiales</taxon>
        <taxon>Streptosporangiaceae</taxon>
        <taxon>Nonomuraea</taxon>
    </lineage>
</organism>
<dbReference type="RefSeq" id="WP_175602575.1">
    <property type="nucleotide sequence ID" value="NZ_JABWGO010000005.1"/>
</dbReference>
<gene>
    <name evidence="2" type="ORF">HT134_23405</name>
</gene>
<evidence type="ECO:0000256" key="1">
    <source>
        <dbReference type="SAM" id="Phobius"/>
    </source>
</evidence>